<protein>
    <recommendedName>
        <fullName evidence="3 10">Lipid-A-disaccharide synthase</fullName>
        <ecNumber evidence="2 10">2.4.1.182</ecNumber>
    </recommendedName>
</protein>
<accession>A0A366HU49</accession>
<sequence length="383" mass="42161">MKKIFILAGEVSGDTHGAGLMRALQDLHGELEFSGFCGPQMKKTGGAKMLDWVEQAGVLGLWEVLKMYGWFKQKMSEALALVAVEKPDAVILIDYPGFNLRFAKALREAGFDRPIIYYISPQVWAWKKGRVKTMAKLLDLMICIFPFEKDLYEKSGLRTVFSGHPMVDRTKALHRGWDREANLVGFFPGSRVNEVKRHFPVMLQAVKLIREAVPEAKFAVSAANQNLANMMRAMAESAGLPEAMRWIEVGTASDLMQRVQVGAVASGTATLEAACFGLPYVLVYKVNALTYVVGKSVVKIKHLGIVNVLAGETVVQELVQHEFTAGSVTQALITLLKDEAARTALTTRLAQVVATLGEGGAYRRAAEAVMNQLRMEEAEQKAL</sequence>
<evidence type="ECO:0000256" key="4">
    <source>
        <dbReference type="ARBA" id="ARBA00022516"/>
    </source>
</evidence>
<evidence type="ECO:0000313" key="11">
    <source>
        <dbReference type="EMBL" id="RBP47802.1"/>
    </source>
</evidence>
<dbReference type="GO" id="GO:0008915">
    <property type="term" value="F:lipid-A-disaccharide synthase activity"/>
    <property type="evidence" value="ECO:0007669"/>
    <property type="project" value="UniProtKB-UniRule"/>
</dbReference>
<keyword evidence="7" id="KW-0808">Transferase</keyword>
<evidence type="ECO:0000256" key="3">
    <source>
        <dbReference type="ARBA" id="ARBA00020902"/>
    </source>
</evidence>
<reference evidence="11 12" key="1">
    <citation type="submission" date="2018-06" db="EMBL/GenBank/DDBJ databases">
        <title>Genomic Encyclopedia of Type Strains, Phase IV (KMG-IV): sequencing the most valuable type-strain genomes for metagenomic binning, comparative biology and taxonomic classification.</title>
        <authorList>
            <person name="Goeker M."/>
        </authorList>
    </citation>
    <scope>NUCLEOTIDE SEQUENCE [LARGE SCALE GENOMIC DNA]</scope>
    <source>
        <strain evidence="11 12">DSM 25532</strain>
    </source>
</reference>
<proteinExistence type="predicted"/>
<keyword evidence="4" id="KW-0444">Lipid biosynthesis</keyword>
<dbReference type="PANTHER" id="PTHR30372:SF4">
    <property type="entry name" value="LIPID-A-DISACCHARIDE SYNTHASE, MITOCHONDRIAL-RELATED"/>
    <property type="match status" value="1"/>
</dbReference>
<evidence type="ECO:0000256" key="7">
    <source>
        <dbReference type="ARBA" id="ARBA00022679"/>
    </source>
</evidence>
<dbReference type="GO" id="GO:0016020">
    <property type="term" value="C:membrane"/>
    <property type="evidence" value="ECO:0007669"/>
    <property type="project" value="GOC"/>
</dbReference>
<keyword evidence="8" id="KW-0443">Lipid metabolism</keyword>
<dbReference type="PANTHER" id="PTHR30372">
    <property type="entry name" value="LIPID-A-DISACCHARIDE SYNTHASE"/>
    <property type="match status" value="1"/>
</dbReference>
<dbReference type="InterPro" id="IPR003835">
    <property type="entry name" value="Glyco_trans_19"/>
</dbReference>
<dbReference type="EC" id="2.4.1.182" evidence="2 10"/>
<keyword evidence="6" id="KW-0328">Glycosyltransferase</keyword>
<dbReference type="Proteomes" id="UP000253426">
    <property type="component" value="Unassembled WGS sequence"/>
</dbReference>
<dbReference type="AlphaFoldDB" id="A0A366HU49"/>
<dbReference type="RefSeq" id="WP_113956710.1">
    <property type="nucleotide sequence ID" value="NZ_QNRR01000001.1"/>
</dbReference>
<evidence type="ECO:0000256" key="8">
    <source>
        <dbReference type="ARBA" id="ARBA00023098"/>
    </source>
</evidence>
<evidence type="ECO:0000313" key="12">
    <source>
        <dbReference type="Proteomes" id="UP000253426"/>
    </source>
</evidence>
<comment type="function">
    <text evidence="1">Condensation of UDP-2,3-diacylglucosamine and 2,3-diacylglucosamine-1-phosphate to form lipid A disaccharide, a precursor of lipid A, a phosphorylated glycolipid that anchors the lipopolysaccharide to the outer membrane of the cell.</text>
</comment>
<comment type="catalytic activity">
    <reaction evidence="9">
        <text>a lipid X + a UDP-2-N,3-O-bis[(3R)-3-hydroxyacyl]-alpha-D-glucosamine = a lipid A disaccharide + UDP + H(+)</text>
        <dbReference type="Rhea" id="RHEA:67828"/>
        <dbReference type="ChEBI" id="CHEBI:15378"/>
        <dbReference type="ChEBI" id="CHEBI:58223"/>
        <dbReference type="ChEBI" id="CHEBI:137748"/>
        <dbReference type="ChEBI" id="CHEBI:176338"/>
        <dbReference type="ChEBI" id="CHEBI:176343"/>
        <dbReference type="EC" id="2.4.1.182"/>
    </reaction>
</comment>
<evidence type="ECO:0000256" key="2">
    <source>
        <dbReference type="ARBA" id="ARBA00012687"/>
    </source>
</evidence>
<evidence type="ECO:0000256" key="10">
    <source>
        <dbReference type="NCBIfam" id="TIGR00215"/>
    </source>
</evidence>
<evidence type="ECO:0000256" key="6">
    <source>
        <dbReference type="ARBA" id="ARBA00022676"/>
    </source>
</evidence>
<evidence type="ECO:0000256" key="5">
    <source>
        <dbReference type="ARBA" id="ARBA00022556"/>
    </source>
</evidence>
<keyword evidence="5" id="KW-0441">Lipid A biosynthesis</keyword>
<dbReference type="GO" id="GO:0005543">
    <property type="term" value="F:phospholipid binding"/>
    <property type="evidence" value="ECO:0007669"/>
    <property type="project" value="TreeGrafter"/>
</dbReference>
<keyword evidence="12" id="KW-1185">Reference proteome</keyword>
<evidence type="ECO:0000256" key="1">
    <source>
        <dbReference type="ARBA" id="ARBA00002056"/>
    </source>
</evidence>
<dbReference type="GO" id="GO:0009245">
    <property type="term" value="P:lipid A biosynthetic process"/>
    <property type="evidence" value="ECO:0007669"/>
    <property type="project" value="UniProtKB-UniRule"/>
</dbReference>
<gene>
    <name evidence="11" type="ORF">DES53_101602</name>
</gene>
<dbReference type="NCBIfam" id="TIGR00215">
    <property type="entry name" value="lpxB"/>
    <property type="match status" value="1"/>
</dbReference>
<dbReference type="SUPFAM" id="SSF53756">
    <property type="entry name" value="UDP-Glycosyltransferase/glycogen phosphorylase"/>
    <property type="match status" value="1"/>
</dbReference>
<dbReference type="Pfam" id="PF02684">
    <property type="entry name" value="LpxB"/>
    <property type="match status" value="1"/>
</dbReference>
<organism evidence="11 12">
    <name type="scientific">Roseimicrobium gellanilyticum</name>
    <dbReference type="NCBI Taxonomy" id="748857"/>
    <lineage>
        <taxon>Bacteria</taxon>
        <taxon>Pseudomonadati</taxon>
        <taxon>Verrucomicrobiota</taxon>
        <taxon>Verrucomicrobiia</taxon>
        <taxon>Verrucomicrobiales</taxon>
        <taxon>Verrucomicrobiaceae</taxon>
        <taxon>Roseimicrobium</taxon>
    </lineage>
</organism>
<dbReference type="OrthoDB" id="9801642at2"/>
<dbReference type="EMBL" id="QNRR01000001">
    <property type="protein sequence ID" value="RBP47802.1"/>
    <property type="molecule type" value="Genomic_DNA"/>
</dbReference>
<name>A0A366HU49_9BACT</name>
<comment type="caution">
    <text evidence="11">The sequence shown here is derived from an EMBL/GenBank/DDBJ whole genome shotgun (WGS) entry which is preliminary data.</text>
</comment>
<evidence type="ECO:0000256" key="9">
    <source>
        <dbReference type="ARBA" id="ARBA00048975"/>
    </source>
</evidence>